<keyword evidence="2" id="KW-0812">Transmembrane</keyword>
<dbReference type="PANTHER" id="PTHR48081">
    <property type="entry name" value="AB HYDROLASE SUPERFAMILY PROTEIN C4A8.06C"/>
    <property type="match status" value="1"/>
</dbReference>
<dbReference type="Gene3D" id="3.40.50.1820">
    <property type="entry name" value="alpha/beta hydrolase"/>
    <property type="match status" value="1"/>
</dbReference>
<organism evidence="4 5">
    <name type="scientific">Dactylonectria estremocensis</name>
    <dbReference type="NCBI Taxonomy" id="1079267"/>
    <lineage>
        <taxon>Eukaryota</taxon>
        <taxon>Fungi</taxon>
        <taxon>Dikarya</taxon>
        <taxon>Ascomycota</taxon>
        <taxon>Pezizomycotina</taxon>
        <taxon>Sordariomycetes</taxon>
        <taxon>Hypocreomycetidae</taxon>
        <taxon>Hypocreales</taxon>
        <taxon>Nectriaceae</taxon>
        <taxon>Dactylonectria</taxon>
    </lineage>
</organism>
<keyword evidence="5" id="KW-1185">Reference proteome</keyword>
<keyword evidence="2" id="KW-0472">Membrane</keyword>
<dbReference type="InterPro" id="IPR029058">
    <property type="entry name" value="AB_hydrolase_fold"/>
</dbReference>
<dbReference type="GO" id="GO:0016787">
    <property type="term" value="F:hydrolase activity"/>
    <property type="evidence" value="ECO:0007669"/>
    <property type="project" value="UniProtKB-KW"/>
</dbReference>
<keyword evidence="2" id="KW-1133">Transmembrane helix</keyword>
<keyword evidence="1 4" id="KW-0378">Hydrolase</keyword>
<sequence>MTPPFSNIEKFLLVARQVCFVLWYIPVALLHSALVAWDRGLPLRLFLICGVFNVVLAVLRPREIQYLCTSTQETYRAWMRRNTSKKDIVGALPSQLSVDIEPLEGGSSLLWVGDRRTAKKVVLFFHGGGFITPLLPGHLEICWRACVGAGTESGTEVAVAVLEYTLFPAATYPTQLRQASSGLSHLLSSGFLPQNIIIGGDSAGGKLTAQLLCHIVRPHAELVPIHLDSPLAASFLISPWLSKYTDDQSYAENGSIDMISSKSVGEMVRRLCGDPCRLKSEKSELASRAFPLDMEVPCFEGLDTATSQMFVTVGYHEVFREQCMSYVRQVRRFNSRMKVQFDVQEKFAHDFLLLEGLEERNGECMLAMKGWMKSLLIEEV</sequence>
<dbReference type="EMBL" id="JAGMUU010000010">
    <property type="protein sequence ID" value="KAH7144518.1"/>
    <property type="molecule type" value="Genomic_DNA"/>
</dbReference>
<evidence type="ECO:0000259" key="3">
    <source>
        <dbReference type="Pfam" id="PF07859"/>
    </source>
</evidence>
<reference evidence="4" key="1">
    <citation type="journal article" date="2021" name="Nat. Commun.">
        <title>Genetic determinants of endophytism in the Arabidopsis root mycobiome.</title>
        <authorList>
            <person name="Mesny F."/>
            <person name="Miyauchi S."/>
            <person name="Thiergart T."/>
            <person name="Pickel B."/>
            <person name="Atanasova L."/>
            <person name="Karlsson M."/>
            <person name="Huettel B."/>
            <person name="Barry K.W."/>
            <person name="Haridas S."/>
            <person name="Chen C."/>
            <person name="Bauer D."/>
            <person name="Andreopoulos W."/>
            <person name="Pangilinan J."/>
            <person name="LaButti K."/>
            <person name="Riley R."/>
            <person name="Lipzen A."/>
            <person name="Clum A."/>
            <person name="Drula E."/>
            <person name="Henrissat B."/>
            <person name="Kohler A."/>
            <person name="Grigoriev I.V."/>
            <person name="Martin F.M."/>
            <person name="Hacquard S."/>
        </authorList>
    </citation>
    <scope>NUCLEOTIDE SEQUENCE</scope>
    <source>
        <strain evidence="4">MPI-CAGE-AT-0021</strain>
    </source>
</reference>
<gene>
    <name evidence="4" type="ORF">B0J13DRAFT_555414</name>
</gene>
<name>A0A9P9ETV8_9HYPO</name>
<feature type="transmembrane region" description="Helical" evidence="2">
    <location>
        <begin position="41"/>
        <end position="59"/>
    </location>
</feature>
<evidence type="ECO:0000256" key="2">
    <source>
        <dbReference type="SAM" id="Phobius"/>
    </source>
</evidence>
<dbReference type="Proteomes" id="UP000717696">
    <property type="component" value="Unassembled WGS sequence"/>
</dbReference>
<dbReference type="InterPro" id="IPR050300">
    <property type="entry name" value="GDXG_lipolytic_enzyme"/>
</dbReference>
<protein>
    <submittedName>
        <fullName evidence="4">Alpha/Beta hydrolase protein</fullName>
    </submittedName>
</protein>
<comment type="caution">
    <text evidence="4">The sequence shown here is derived from an EMBL/GenBank/DDBJ whole genome shotgun (WGS) entry which is preliminary data.</text>
</comment>
<dbReference type="Pfam" id="PF07859">
    <property type="entry name" value="Abhydrolase_3"/>
    <property type="match status" value="1"/>
</dbReference>
<evidence type="ECO:0000313" key="5">
    <source>
        <dbReference type="Proteomes" id="UP000717696"/>
    </source>
</evidence>
<dbReference type="AlphaFoldDB" id="A0A9P9ETV8"/>
<proteinExistence type="predicted"/>
<dbReference type="SUPFAM" id="SSF53474">
    <property type="entry name" value="alpha/beta-Hydrolases"/>
    <property type="match status" value="1"/>
</dbReference>
<evidence type="ECO:0000313" key="4">
    <source>
        <dbReference type="EMBL" id="KAH7144518.1"/>
    </source>
</evidence>
<dbReference type="OrthoDB" id="2152029at2759"/>
<dbReference type="PANTHER" id="PTHR48081:SF31">
    <property type="entry name" value="STERYL ACETYL HYDROLASE MUG81-RELATED"/>
    <property type="match status" value="1"/>
</dbReference>
<accession>A0A9P9ETV8</accession>
<dbReference type="InterPro" id="IPR013094">
    <property type="entry name" value="AB_hydrolase_3"/>
</dbReference>
<evidence type="ECO:0000256" key="1">
    <source>
        <dbReference type="ARBA" id="ARBA00022801"/>
    </source>
</evidence>
<feature type="domain" description="Alpha/beta hydrolase fold-3" evidence="3">
    <location>
        <begin position="122"/>
        <end position="352"/>
    </location>
</feature>
<feature type="transmembrane region" description="Helical" evidence="2">
    <location>
        <begin position="12"/>
        <end position="35"/>
    </location>
</feature>